<feature type="transmembrane region" description="Helical" evidence="8">
    <location>
        <begin position="173"/>
        <end position="199"/>
    </location>
</feature>
<evidence type="ECO:0000313" key="11">
    <source>
        <dbReference type="Proteomes" id="UP000789595"/>
    </source>
</evidence>
<dbReference type="Pfam" id="PF03824">
    <property type="entry name" value="NicO"/>
    <property type="match status" value="1"/>
</dbReference>
<gene>
    <name evidence="10" type="ORF">PECAL_1P12170</name>
</gene>
<dbReference type="PANTHER" id="PTHR31611">
    <property type="entry name" value="HIGH-AFFINITY NICKEL TRANSPORT PROTEIN NIC1"/>
    <property type="match status" value="1"/>
</dbReference>
<dbReference type="EMBL" id="CAKKNE010000001">
    <property type="protein sequence ID" value="CAH0364832.1"/>
    <property type="molecule type" value="Genomic_DNA"/>
</dbReference>
<proteinExistence type="inferred from homology"/>
<evidence type="ECO:0000256" key="5">
    <source>
        <dbReference type="ARBA" id="ARBA00022692"/>
    </source>
</evidence>
<keyword evidence="11" id="KW-1185">Reference proteome</keyword>
<evidence type="ECO:0000256" key="1">
    <source>
        <dbReference type="ARBA" id="ARBA00004127"/>
    </source>
</evidence>
<evidence type="ECO:0000256" key="4">
    <source>
        <dbReference type="ARBA" id="ARBA00022596"/>
    </source>
</evidence>
<dbReference type="GO" id="GO:0005886">
    <property type="term" value="C:plasma membrane"/>
    <property type="evidence" value="ECO:0007669"/>
    <property type="project" value="UniProtKB-SubCell"/>
</dbReference>
<evidence type="ECO:0000313" key="10">
    <source>
        <dbReference type="EMBL" id="CAH0364832.1"/>
    </source>
</evidence>
<feature type="transmembrane region" description="Helical" evidence="8">
    <location>
        <begin position="219"/>
        <end position="238"/>
    </location>
</feature>
<accession>A0A8J2SFI6</accession>
<feature type="transmembrane region" description="Helical" evidence="8">
    <location>
        <begin position="422"/>
        <end position="442"/>
    </location>
</feature>
<dbReference type="Proteomes" id="UP000789595">
    <property type="component" value="Unassembled WGS sequence"/>
</dbReference>
<protein>
    <recommendedName>
        <fullName evidence="8">Nickel/cobalt efflux system</fullName>
    </recommendedName>
</protein>
<keyword evidence="3 8" id="KW-0813">Transport</keyword>
<dbReference type="OrthoDB" id="5197598at2759"/>
<comment type="similarity">
    <text evidence="2 8">Belongs to the NiCoT transporter (TC 2.A.52) family.</text>
</comment>
<keyword evidence="6 8" id="KW-1133">Transmembrane helix</keyword>
<feature type="transmembrane region" description="Helical" evidence="8">
    <location>
        <begin position="375"/>
        <end position="402"/>
    </location>
</feature>
<sequence length="457" mass="45886">MHTGYASIAVDASSSAASAATQSQDDAWRPQHPQRCTAAAQGTPPQPARRKDANSPTSVIDARDDKQFAPLGAAQNHAVARVALLGVALTLGVLLVMLLALGGTYPALVGPGLLALGFGLRHGMSQCVMKDRLCRYRVDGVGGDAIEHTGVDCDHIAAIDNVARKLSAAQRPAALVGLWFSLGHSTVVVLLCAAVSTGSAYARAHVASLATAGANVGDAVSSITLIIIGAINLAAVGPQYRAWRTARRGVAGDHGHGPLHAHAASLEDDGEEVRVEAAGCLVGCACCRYVLGRVDSAWKMYPVGFLFGLGFDTASEVGLLALAALGGAGAADGVPAVLVMLLPALFAAGMALVDTCDGLLVLLALAKGDGADAGALLLGCGLTAASASASLGIGLVTAGGLLARCFPSTFGPLAAVADALDAHTTAVGLLIVALFAAALAAARFAPACRRPSYASLV</sequence>
<feature type="transmembrane region" description="Helical" evidence="8">
    <location>
        <begin position="303"/>
        <end position="325"/>
    </location>
</feature>
<organism evidence="10 11">
    <name type="scientific">Pelagomonas calceolata</name>
    <dbReference type="NCBI Taxonomy" id="35677"/>
    <lineage>
        <taxon>Eukaryota</taxon>
        <taxon>Sar</taxon>
        <taxon>Stramenopiles</taxon>
        <taxon>Ochrophyta</taxon>
        <taxon>Pelagophyceae</taxon>
        <taxon>Pelagomonadales</taxon>
        <taxon>Pelagomonadaceae</taxon>
        <taxon>Pelagomonas</taxon>
    </lineage>
</organism>
<evidence type="ECO:0000256" key="6">
    <source>
        <dbReference type="ARBA" id="ARBA00022989"/>
    </source>
</evidence>
<feature type="transmembrane region" description="Helical" evidence="8">
    <location>
        <begin position="337"/>
        <end position="363"/>
    </location>
</feature>
<dbReference type="InterPro" id="IPR011541">
    <property type="entry name" value="Ni/Co_transpt_high_affinity"/>
</dbReference>
<keyword evidence="7 8" id="KW-0472">Membrane</keyword>
<dbReference type="GO" id="GO:0015099">
    <property type="term" value="F:nickel cation transmembrane transporter activity"/>
    <property type="evidence" value="ECO:0007669"/>
    <property type="project" value="UniProtKB-UniRule"/>
</dbReference>
<feature type="transmembrane region" description="Helical" evidence="8">
    <location>
        <begin position="105"/>
        <end position="123"/>
    </location>
</feature>
<evidence type="ECO:0000256" key="3">
    <source>
        <dbReference type="ARBA" id="ARBA00022448"/>
    </source>
</evidence>
<evidence type="ECO:0000256" key="2">
    <source>
        <dbReference type="ARBA" id="ARBA00010892"/>
    </source>
</evidence>
<name>A0A8J2SFI6_9STRA</name>
<comment type="caution">
    <text evidence="10">The sequence shown here is derived from an EMBL/GenBank/DDBJ whole genome shotgun (WGS) entry which is preliminary data.</text>
</comment>
<feature type="region of interest" description="Disordered" evidence="9">
    <location>
        <begin position="11"/>
        <end position="59"/>
    </location>
</feature>
<evidence type="ECO:0000256" key="7">
    <source>
        <dbReference type="ARBA" id="ARBA00023136"/>
    </source>
</evidence>
<keyword evidence="5 8" id="KW-0812">Transmembrane</keyword>
<dbReference type="InterPro" id="IPR004688">
    <property type="entry name" value="Ni/Co_transpt"/>
</dbReference>
<dbReference type="GO" id="GO:0012505">
    <property type="term" value="C:endomembrane system"/>
    <property type="evidence" value="ECO:0007669"/>
    <property type="project" value="UniProtKB-SubCell"/>
</dbReference>
<keyword evidence="4" id="KW-0533">Nickel</keyword>
<dbReference type="AlphaFoldDB" id="A0A8J2SFI6"/>
<dbReference type="PANTHER" id="PTHR31611:SF0">
    <property type="entry name" value="HIGH-AFFINITY NICKEL TRANSPORT PROTEIN NIC1"/>
    <property type="match status" value="1"/>
</dbReference>
<feature type="compositionally biased region" description="Low complexity" evidence="9">
    <location>
        <begin position="11"/>
        <end position="25"/>
    </location>
</feature>
<comment type="subcellular location">
    <subcellularLocation>
        <location evidence="8">Cell membrane</location>
        <topology evidence="8">Multi-pass membrane protein</topology>
    </subcellularLocation>
    <subcellularLocation>
        <location evidence="1">Endomembrane system</location>
        <topology evidence="1">Multi-pass membrane protein</topology>
    </subcellularLocation>
</comment>
<evidence type="ECO:0000256" key="8">
    <source>
        <dbReference type="RuleBase" id="RU362101"/>
    </source>
</evidence>
<feature type="transmembrane region" description="Helical" evidence="8">
    <location>
        <begin position="78"/>
        <end position="99"/>
    </location>
</feature>
<reference evidence="10" key="1">
    <citation type="submission" date="2021-11" db="EMBL/GenBank/DDBJ databases">
        <authorList>
            <consortium name="Genoscope - CEA"/>
            <person name="William W."/>
        </authorList>
    </citation>
    <scope>NUCLEOTIDE SEQUENCE</scope>
</reference>
<evidence type="ECO:0000256" key="9">
    <source>
        <dbReference type="SAM" id="MobiDB-lite"/>
    </source>
</evidence>